<comment type="caution">
    <text evidence="2">The sequence shown here is derived from an EMBL/GenBank/DDBJ whole genome shotgun (WGS) entry which is preliminary data.</text>
</comment>
<gene>
    <name evidence="2" type="ORF">FA13DRAFT_1818165</name>
</gene>
<feature type="region of interest" description="Disordered" evidence="1">
    <location>
        <begin position="360"/>
        <end position="390"/>
    </location>
</feature>
<accession>A0A4Y7SQ09</accession>
<dbReference type="AlphaFoldDB" id="A0A4Y7SQ09"/>
<feature type="compositionally biased region" description="Polar residues" evidence="1">
    <location>
        <begin position="72"/>
        <end position="93"/>
    </location>
</feature>
<keyword evidence="3" id="KW-1185">Reference proteome</keyword>
<proteinExistence type="predicted"/>
<feature type="compositionally biased region" description="Low complexity" evidence="1">
    <location>
        <begin position="436"/>
        <end position="449"/>
    </location>
</feature>
<dbReference type="OrthoDB" id="3222453at2759"/>
<evidence type="ECO:0000313" key="3">
    <source>
        <dbReference type="Proteomes" id="UP000298030"/>
    </source>
</evidence>
<dbReference type="Proteomes" id="UP000298030">
    <property type="component" value="Unassembled WGS sequence"/>
</dbReference>
<feature type="compositionally biased region" description="Polar residues" evidence="1">
    <location>
        <begin position="426"/>
        <end position="435"/>
    </location>
</feature>
<reference evidence="2 3" key="1">
    <citation type="journal article" date="2019" name="Nat. Ecol. Evol.">
        <title>Megaphylogeny resolves global patterns of mushroom evolution.</title>
        <authorList>
            <person name="Varga T."/>
            <person name="Krizsan K."/>
            <person name="Foldi C."/>
            <person name="Dima B."/>
            <person name="Sanchez-Garcia M."/>
            <person name="Sanchez-Ramirez S."/>
            <person name="Szollosi G.J."/>
            <person name="Szarkandi J.G."/>
            <person name="Papp V."/>
            <person name="Albert L."/>
            <person name="Andreopoulos W."/>
            <person name="Angelini C."/>
            <person name="Antonin V."/>
            <person name="Barry K.W."/>
            <person name="Bougher N.L."/>
            <person name="Buchanan P."/>
            <person name="Buyck B."/>
            <person name="Bense V."/>
            <person name="Catcheside P."/>
            <person name="Chovatia M."/>
            <person name="Cooper J."/>
            <person name="Damon W."/>
            <person name="Desjardin D."/>
            <person name="Finy P."/>
            <person name="Geml J."/>
            <person name="Haridas S."/>
            <person name="Hughes K."/>
            <person name="Justo A."/>
            <person name="Karasinski D."/>
            <person name="Kautmanova I."/>
            <person name="Kiss B."/>
            <person name="Kocsube S."/>
            <person name="Kotiranta H."/>
            <person name="LaButti K.M."/>
            <person name="Lechner B.E."/>
            <person name="Liimatainen K."/>
            <person name="Lipzen A."/>
            <person name="Lukacs Z."/>
            <person name="Mihaltcheva S."/>
            <person name="Morgado L.N."/>
            <person name="Niskanen T."/>
            <person name="Noordeloos M.E."/>
            <person name="Ohm R.A."/>
            <person name="Ortiz-Santana B."/>
            <person name="Ovrebo C."/>
            <person name="Racz N."/>
            <person name="Riley R."/>
            <person name="Savchenko A."/>
            <person name="Shiryaev A."/>
            <person name="Soop K."/>
            <person name="Spirin V."/>
            <person name="Szebenyi C."/>
            <person name="Tomsovsky M."/>
            <person name="Tulloss R.E."/>
            <person name="Uehling J."/>
            <person name="Grigoriev I.V."/>
            <person name="Vagvolgyi C."/>
            <person name="Papp T."/>
            <person name="Martin F.M."/>
            <person name="Miettinen O."/>
            <person name="Hibbett D.S."/>
            <person name="Nagy L.G."/>
        </authorList>
    </citation>
    <scope>NUCLEOTIDE SEQUENCE [LARGE SCALE GENOMIC DNA]</scope>
    <source>
        <strain evidence="2 3">FP101781</strain>
    </source>
</reference>
<feature type="non-terminal residue" evidence="2">
    <location>
        <position position="528"/>
    </location>
</feature>
<feature type="region of interest" description="Disordered" evidence="1">
    <location>
        <begin position="58"/>
        <end position="93"/>
    </location>
</feature>
<organism evidence="2 3">
    <name type="scientific">Coprinellus micaceus</name>
    <name type="common">Glistening ink-cap mushroom</name>
    <name type="synonym">Coprinus micaceus</name>
    <dbReference type="NCBI Taxonomy" id="71717"/>
    <lineage>
        <taxon>Eukaryota</taxon>
        <taxon>Fungi</taxon>
        <taxon>Dikarya</taxon>
        <taxon>Basidiomycota</taxon>
        <taxon>Agaricomycotina</taxon>
        <taxon>Agaricomycetes</taxon>
        <taxon>Agaricomycetidae</taxon>
        <taxon>Agaricales</taxon>
        <taxon>Agaricineae</taxon>
        <taxon>Psathyrellaceae</taxon>
        <taxon>Coprinellus</taxon>
    </lineage>
</organism>
<dbReference type="EMBL" id="QPFP01000072">
    <property type="protein sequence ID" value="TEB23925.1"/>
    <property type="molecule type" value="Genomic_DNA"/>
</dbReference>
<feature type="region of interest" description="Disordered" evidence="1">
    <location>
        <begin position="1"/>
        <end position="32"/>
    </location>
</feature>
<feature type="compositionally biased region" description="Polar residues" evidence="1">
    <location>
        <begin position="361"/>
        <end position="374"/>
    </location>
</feature>
<evidence type="ECO:0000256" key="1">
    <source>
        <dbReference type="SAM" id="MobiDB-lite"/>
    </source>
</evidence>
<name>A0A4Y7SQ09_COPMI</name>
<sequence length="528" mass="57020">MEGGTLNQGGSNSSLREDYGADGGPATTFMPANHLSAGNLKMQNTGGDHIDMSSKTSNYYIYNKPSPDSGRRAQSSGLRIDTSPDTHLTSSKAENMPPEISLLDVFAAFSRLVSWIFKAQQLQESSHCDTSTPETPVRAIDVKDLPLSLKPALGTPTPVEIYVCDLMCSGHGLPCWDPRPRQDELQPAGIVPGDVGTYSVDDGFKKLFNLWDVEDIIRGIATTYCEGTYEPLGGTSKIKPELGAGTIIAPGADCRSPTPPLEGQGGVVHEFRFPSSAGGILAVLSAANIEITDDKEAMRTYITQYAEALYTHARGTRRAKPGESLYFVTGSIKNDLWARAAYQESRAHGPHHVRLLRLSRRTGSFSQNRPSSAYQWKEQPAATYPHHDDSGIEGLKNQTLFLQGFKLAFSPQLVARMEEVLAVSGSKSLGQANQRSQGQTDGTSQQGSGAPSSGKGDERSRQGDQSTSPPGRRTHLTVSGENASERAPEGSNLGARNVKDLIELSQLAPSSRNDYHPCDIINKMLLDQ</sequence>
<protein>
    <submittedName>
        <fullName evidence="2">Uncharacterized protein</fullName>
    </submittedName>
</protein>
<feature type="region of interest" description="Disordered" evidence="1">
    <location>
        <begin position="426"/>
        <end position="495"/>
    </location>
</feature>
<evidence type="ECO:0000313" key="2">
    <source>
        <dbReference type="EMBL" id="TEB23925.1"/>
    </source>
</evidence>